<dbReference type="Gene3D" id="3.40.640.10">
    <property type="entry name" value="Type I PLP-dependent aspartate aminotransferase-like (Major domain)"/>
    <property type="match status" value="1"/>
</dbReference>
<dbReference type="Pfam" id="PF01053">
    <property type="entry name" value="Cys_Met_Meta_PP"/>
    <property type="match status" value="1"/>
</dbReference>
<dbReference type="GO" id="GO:0008483">
    <property type="term" value="F:transaminase activity"/>
    <property type="evidence" value="ECO:0007669"/>
    <property type="project" value="UniProtKB-KW"/>
</dbReference>
<evidence type="ECO:0000256" key="3">
    <source>
        <dbReference type="PIRSR" id="PIRSR001434-2"/>
    </source>
</evidence>
<keyword evidence="5" id="KW-0808">Transferase</keyword>
<name>A0A4R0MYI4_9SPHI</name>
<dbReference type="PANTHER" id="PTHR11808:SF80">
    <property type="entry name" value="CYSTATHIONINE GAMMA-LYASE"/>
    <property type="match status" value="1"/>
</dbReference>
<dbReference type="AlphaFoldDB" id="A0A4R0MYI4"/>
<dbReference type="RefSeq" id="WP_131553275.1">
    <property type="nucleotide sequence ID" value="NZ_SJSK01000002.1"/>
</dbReference>
<dbReference type="InterPro" id="IPR054542">
    <property type="entry name" value="Cys_met_metab_PP"/>
</dbReference>
<dbReference type="GO" id="GO:0019346">
    <property type="term" value="P:transsulfuration"/>
    <property type="evidence" value="ECO:0007669"/>
    <property type="project" value="InterPro"/>
</dbReference>
<dbReference type="GO" id="GO:0016846">
    <property type="term" value="F:carbon-sulfur lyase activity"/>
    <property type="evidence" value="ECO:0007669"/>
    <property type="project" value="TreeGrafter"/>
</dbReference>
<dbReference type="InterPro" id="IPR015424">
    <property type="entry name" value="PyrdxlP-dep_Trfase"/>
</dbReference>
<evidence type="ECO:0000256" key="1">
    <source>
        <dbReference type="ARBA" id="ARBA00001933"/>
    </source>
</evidence>
<protein>
    <submittedName>
        <fullName evidence="5">Aminotransferase class I/II-fold pyridoxal phosphate-dependent enzyme</fullName>
    </submittedName>
</protein>
<accession>A0A4R0MYI4</accession>
<keyword evidence="2 3" id="KW-0663">Pyridoxal phosphate</keyword>
<dbReference type="InterPro" id="IPR015422">
    <property type="entry name" value="PyrdxlP-dep_Trfase_small"/>
</dbReference>
<dbReference type="PANTHER" id="PTHR11808">
    <property type="entry name" value="TRANS-SULFURATION ENZYME FAMILY MEMBER"/>
    <property type="match status" value="1"/>
</dbReference>
<sequence length="386" mass="42702">MDLSYILNELGEERENYFNSIAPPIMQTSNFKFNTVEDFRAALADEYQGNLYSRGFNPTIDILRKKLAALDGAEDALVFSSGIAAITVPVLALLQSGDEVVCVENPYSWTIKLFKEFLPRYGVSTTFIDGTDLSQFESAITAKTKLIYLESPNTFSFDVQNLEAVAKIAKAKGILTMIDNSYCSPLYQQPIAHGIDLVAQSATKYLAGHSDVVAGVLTGKKELLEKIFNKEYLNIGAALAPQNAWLLLRGLRTLPIRLDKISETADKVVAYLNAHPKVEKVLHPFSQDNKDLALAKKQMKKCGGLFSIVLKDADLTKIETFCNGLKHILMAVSWGGYESLIIPACAGINKTNFDATNNRHVLIRIYVGLEEAEYIIADLEQAFSKI</sequence>
<dbReference type="GO" id="GO:0030170">
    <property type="term" value="F:pyridoxal phosphate binding"/>
    <property type="evidence" value="ECO:0007669"/>
    <property type="project" value="InterPro"/>
</dbReference>
<proteinExistence type="inferred from homology"/>
<dbReference type="PIRSF" id="PIRSF001434">
    <property type="entry name" value="CGS"/>
    <property type="match status" value="1"/>
</dbReference>
<gene>
    <name evidence="5" type="ORF">EZ428_11455</name>
</gene>
<evidence type="ECO:0000256" key="2">
    <source>
        <dbReference type="ARBA" id="ARBA00022898"/>
    </source>
</evidence>
<dbReference type="Proteomes" id="UP000292884">
    <property type="component" value="Unassembled WGS sequence"/>
</dbReference>
<dbReference type="PROSITE" id="PS00868">
    <property type="entry name" value="CYS_MET_METAB_PP"/>
    <property type="match status" value="1"/>
</dbReference>
<reference evidence="5 6" key="1">
    <citation type="submission" date="2019-02" db="EMBL/GenBank/DDBJ databases">
        <title>Pedobacter sp. RP-1-13 sp. nov., isolated from Arctic soil.</title>
        <authorList>
            <person name="Dahal R.H."/>
        </authorList>
    </citation>
    <scope>NUCLEOTIDE SEQUENCE [LARGE SCALE GENOMIC DNA]</scope>
    <source>
        <strain evidence="5 6">RP-1-13</strain>
    </source>
</reference>
<feature type="modified residue" description="N6-(pyridoxal phosphate)lysine" evidence="3">
    <location>
        <position position="204"/>
    </location>
</feature>
<dbReference type="FunFam" id="3.40.640.10:FF:000046">
    <property type="entry name" value="Cystathionine gamma-lyase"/>
    <property type="match status" value="1"/>
</dbReference>
<dbReference type="InterPro" id="IPR015421">
    <property type="entry name" value="PyrdxlP-dep_Trfase_major"/>
</dbReference>
<organism evidence="5 6">
    <name type="scientific">Pedobacter frigiditerrae</name>
    <dbReference type="NCBI Taxonomy" id="2530452"/>
    <lineage>
        <taxon>Bacteria</taxon>
        <taxon>Pseudomonadati</taxon>
        <taxon>Bacteroidota</taxon>
        <taxon>Sphingobacteriia</taxon>
        <taxon>Sphingobacteriales</taxon>
        <taxon>Sphingobacteriaceae</taxon>
        <taxon>Pedobacter</taxon>
    </lineage>
</organism>
<comment type="cofactor">
    <cofactor evidence="1 4">
        <name>pyridoxal 5'-phosphate</name>
        <dbReference type="ChEBI" id="CHEBI:597326"/>
    </cofactor>
</comment>
<dbReference type="InterPro" id="IPR000277">
    <property type="entry name" value="Cys/Met-Metab_PyrdxlP-dep_enz"/>
</dbReference>
<evidence type="ECO:0000256" key="4">
    <source>
        <dbReference type="RuleBase" id="RU362118"/>
    </source>
</evidence>
<dbReference type="OrthoDB" id="9773476at2"/>
<dbReference type="GO" id="GO:0005737">
    <property type="term" value="C:cytoplasm"/>
    <property type="evidence" value="ECO:0007669"/>
    <property type="project" value="TreeGrafter"/>
</dbReference>
<comment type="similarity">
    <text evidence="4">Belongs to the trans-sulfuration enzymes family.</text>
</comment>
<dbReference type="EMBL" id="SJSK01000002">
    <property type="protein sequence ID" value="TCC92335.1"/>
    <property type="molecule type" value="Genomic_DNA"/>
</dbReference>
<comment type="caution">
    <text evidence="5">The sequence shown here is derived from an EMBL/GenBank/DDBJ whole genome shotgun (WGS) entry which is preliminary data.</text>
</comment>
<keyword evidence="5" id="KW-0032">Aminotransferase</keyword>
<keyword evidence="6" id="KW-1185">Reference proteome</keyword>
<evidence type="ECO:0000313" key="5">
    <source>
        <dbReference type="EMBL" id="TCC92335.1"/>
    </source>
</evidence>
<dbReference type="Gene3D" id="3.90.1150.10">
    <property type="entry name" value="Aspartate Aminotransferase, domain 1"/>
    <property type="match status" value="1"/>
</dbReference>
<dbReference type="CDD" id="cd00614">
    <property type="entry name" value="CGS_like"/>
    <property type="match status" value="1"/>
</dbReference>
<evidence type="ECO:0000313" key="6">
    <source>
        <dbReference type="Proteomes" id="UP000292884"/>
    </source>
</evidence>
<dbReference type="SUPFAM" id="SSF53383">
    <property type="entry name" value="PLP-dependent transferases"/>
    <property type="match status" value="1"/>
</dbReference>